<name>A0A7S4KZS3_9EUKA</name>
<proteinExistence type="predicted"/>
<evidence type="ECO:0000313" key="1">
    <source>
        <dbReference type="EMBL" id="CAE2310583.1"/>
    </source>
</evidence>
<organism evidence="1">
    <name type="scientific">Paramoeba aestuarina</name>
    <dbReference type="NCBI Taxonomy" id="180227"/>
    <lineage>
        <taxon>Eukaryota</taxon>
        <taxon>Amoebozoa</taxon>
        <taxon>Discosea</taxon>
        <taxon>Flabellinia</taxon>
        <taxon>Dactylopodida</taxon>
        <taxon>Paramoebidae</taxon>
        <taxon>Paramoeba</taxon>
    </lineage>
</organism>
<reference evidence="1" key="1">
    <citation type="submission" date="2021-01" db="EMBL/GenBank/DDBJ databases">
        <authorList>
            <person name="Corre E."/>
            <person name="Pelletier E."/>
            <person name="Niang G."/>
            <person name="Scheremetjew M."/>
            <person name="Finn R."/>
            <person name="Kale V."/>
            <person name="Holt S."/>
            <person name="Cochrane G."/>
            <person name="Meng A."/>
            <person name="Brown T."/>
            <person name="Cohen L."/>
        </authorList>
    </citation>
    <scope>NUCLEOTIDE SEQUENCE</scope>
    <source>
        <strain evidence="1">SoJaBio B1-5/56/2</strain>
    </source>
</reference>
<accession>A0A7S4KZS3</accession>
<dbReference type="AlphaFoldDB" id="A0A7S4KZS3"/>
<dbReference type="EMBL" id="HBKR01021018">
    <property type="protein sequence ID" value="CAE2310583.1"/>
    <property type="molecule type" value="Transcribed_RNA"/>
</dbReference>
<sequence length="112" mass="13146">MVQWAIAEHTSILLFRDRLDSAWDVSPLRKALFHRLWLDFDGGTRLFYTFPNIYAGMFEDTLQRRGDLVFDVMLDIQVKLRTFGYNRVKNFPVQGMLVRAIQEAPGPLHNFL</sequence>
<gene>
    <name evidence="1" type="ORF">NAES01612_LOCUS13676</name>
</gene>
<protein>
    <submittedName>
        <fullName evidence="1">Uncharacterized protein</fullName>
    </submittedName>
</protein>